<dbReference type="InterPro" id="IPR000182">
    <property type="entry name" value="GNAT_dom"/>
</dbReference>
<comment type="caution">
    <text evidence="4">The sequence shown here is derived from an EMBL/GenBank/DDBJ whole genome shotgun (WGS) entry which is preliminary data.</text>
</comment>
<sequence length="110" mass="11850">MDRPGAYVSVLTTAGVVAVGRAVAETGWAGVFGMATLPDARGRGAARGVLAALARWAAENGAGRMYLQVEDDNAAARRLYERAGFAELCRYHYRTEHPDSRDHLQSLLSD</sequence>
<dbReference type="SUPFAM" id="SSF55729">
    <property type="entry name" value="Acyl-CoA N-acyltransferases (Nat)"/>
    <property type="match status" value="1"/>
</dbReference>
<dbReference type="CDD" id="cd04301">
    <property type="entry name" value="NAT_SF"/>
    <property type="match status" value="1"/>
</dbReference>
<dbReference type="Gene3D" id="3.40.630.30">
    <property type="match status" value="1"/>
</dbReference>
<dbReference type="EMBL" id="BOON01000019">
    <property type="protein sequence ID" value="GII22617.1"/>
    <property type="molecule type" value="Genomic_DNA"/>
</dbReference>
<evidence type="ECO:0000313" key="5">
    <source>
        <dbReference type="Proteomes" id="UP000599074"/>
    </source>
</evidence>
<evidence type="ECO:0000259" key="3">
    <source>
        <dbReference type="PROSITE" id="PS51186"/>
    </source>
</evidence>
<evidence type="ECO:0000256" key="1">
    <source>
        <dbReference type="ARBA" id="ARBA00022679"/>
    </source>
</evidence>
<dbReference type="PROSITE" id="PS51186">
    <property type="entry name" value="GNAT"/>
    <property type="match status" value="1"/>
</dbReference>
<name>A0A8J3TCH7_9ACTN</name>
<dbReference type="Proteomes" id="UP000599074">
    <property type="component" value="Unassembled WGS sequence"/>
</dbReference>
<evidence type="ECO:0000256" key="2">
    <source>
        <dbReference type="ARBA" id="ARBA00023315"/>
    </source>
</evidence>
<organism evidence="4 5">
    <name type="scientific">Planosporangium mesophilum</name>
    <dbReference type="NCBI Taxonomy" id="689768"/>
    <lineage>
        <taxon>Bacteria</taxon>
        <taxon>Bacillati</taxon>
        <taxon>Actinomycetota</taxon>
        <taxon>Actinomycetes</taxon>
        <taxon>Micromonosporales</taxon>
        <taxon>Micromonosporaceae</taxon>
        <taxon>Planosporangium</taxon>
    </lineage>
</organism>
<protein>
    <recommendedName>
        <fullName evidence="3">N-acetyltransferase domain-containing protein</fullName>
    </recommendedName>
</protein>
<proteinExistence type="predicted"/>
<dbReference type="GO" id="GO:0016747">
    <property type="term" value="F:acyltransferase activity, transferring groups other than amino-acyl groups"/>
    <property type="evidence" value="ECO:0007669"/>
    <property type="project" value="InterPro"/>
</dbReference>
<dbReference type="AlphaFoldDB" id="A0A8J3TCH7"/>
<dbReference type="Pfam" id="PF00583">
    <property type="entry name" value="Acetyltransf_1"/>
    <property type="match status" value="1"/>
</dbReference>
<reference evidence="4" key="1">
    <citation type="submission" date="2021-01" db="EMBL/GenBank/DDBJ databases">
        <title>Whole genome shotgun sequence of Planosporangium mesophilum NBRC 109066.</title>
        <authorList>
            <person name="Komaki H."/>
            <person name="Tamura T."/>
        </authorList>
    </citation>
    <scope>NUCLEOTIDE SEQUENCE</scope>
    <source>
        <strain evidence="4">NBRC 109066</strain>
    </source>
</reference>
<dbReference type="InterPro" id="IPR050680">
    <property type="entry name" value="YpeA/RimI_acetyltransf"/>
</dbReference>
<dbReference type="PANTHER" id="PTHR43420">
    <property type="entry name" value="ACETYLTRANSFERASE"/>
    <property type="match status" value="1"/>
</dbReference>
<keyword evidence="2" id="KW-0012">Acyltransferase</keyword>
<feature type="domain" description="N-acetyltransferase" evidence="3">
    <location>
        <begin position="1"/>
        <end position="100"/>
    </location>
</feature>
<evidence type="ECO:0000313" key="4">
    <source>
        <dbReference type="EMBL" id="GII22617.1"/>
    </source>
</evidence>
<keyword evidence="5" id="KW-1185">Reference proteome</keyword>
<accession>A0A8J3TCH7</accession>
<dbReference type="InterPro" id="IPR016181">
    <property type="entry name" value="Acyl_CoA_acyltransferase"/>
</dbReference>
<keyword evidence="1" id="KW-0808">Transferase</keyword>
<dbReference type="PANTHER" id="PTHR43420:SF44">
    <property type="entry name" value="ACETYLTRANSFERASE YPEA"/>
    <property type="match status" value="1"/>
</dbReference>
<gene>
    <name evidence="4" type="ORF">Pme01_22140</name>
</gene>